<proteinExistence type="predicted"/>
<comment type="caution">
    <text evidence="1">The sequence shown here is derived from an EMBL/GenBank/DDBJ whole genome shotgun (WGS) entry which is preliminary data.</text>
</comment>
<accession>A0A8J2Q5P0</accession>
<dbReference type="AlphaFoldDB" id="A0A8J2Q5P0"/>
<gene>
    <name evidence="1" type="ORF">CJOHNSTONI_LOCUS7131</name>
</gene>
<evidence type="ECO:0000313" key="1">
    <source>
        <dbReference type="EMBL" id="CAG9537299.1"/>
    </source>
</evidence>
<keyword evidence="2" id="KW-1185">Reference proteome</keyword>
<name>A0A8J2Q5P0_9BILA</name>
<dbReference type="EMBL" id="CAKAEH010001536">
    <property type="protein sequence ID" value="CAG9537299.1"/>
    <property type="molecule type" value="Genomic_DNA"/>
</dbReference>
<dbReference type="Proteomes" id="UP000746747">
    <property type="component" value="Unassembled WGS sequence"/>
</dbReference>
<organism evidence="1 2">
    <name type="scientific">Cercopithifilaria johnstoni</name>
    <dbReference type="NCBI Taxonomy" id="2874296"/>
    <lineage>
        <taxon>Eukaryota</taxon>
        <taxon>Metazoa</taxon>
        <taxon>Ecdysozoa</taxon>
        <taxon>Nematoda</taxon>
        <taxon>Chromadorea</taxon>
        <taxon>Rhabditida</taxon>
        <taxon>Spirurina</taxon>
        <taxon>Spiruromorpha</taxon>
        <taxon>Filarioidea</taxon>
        <taxon>Onchocercidae</taxon>
        <taxon>Cercopithifilaria</taxon>
    </lineage>
</organism>
<protein>
    <submittedName>
        <fullName evidence="1">Uncharacterized protein</fullName>
    </submittedName>
</protein>
<dbReference type="OrthoDB" id="5870282at2759"/>
<reference evidence="1" key="1">
    <citation type="submission" date="2021-09" db="EMBL/GenBank/DDBJ databases">
        <authorList>
            <consortium name="Pathogen Informatics"/>
        </authorList>
    </citation>
    <scope>NUCLEOTIDE SEQUENCE</scope>
</reference>
<evidence type="ECO:0000313" key="2">
    <source>
        <dbReference type="Proteomes" id="UP000746747"/>
    </source>
</evidence>
<sequence>MIYYSSDNNFKWLSPFNNRNKLATLCTHDNRQLIMHHSGASLLYRLFRHDALCWRESERYVSPRHTALVWFMQALQYCEVNHILNWQKSEIHYNRTFQILIARAAFALVCHQTNDINLYGLIKYADLFRMLFEDNNTDRSIICQQIQKTNKGLLQRCLTDKPGDKLLFLNKMCSGHSMVRLIKMKTFFQRFARNCHTLHDFTINILPKYSSFGEALSNDIYFMNLLSNYLISTMNSDSRLLEIVSKTRFHLQLFSIIAVKLRYKLDETKMLAFDFK</sequence>